<reference evidence="2 3" key="1">
    <citation type="submission" date="2016-10" db="EMBL/GenBank/DDBJ databases">
        <authorList>
            <person name="de Groot N.N."/>
        </authorList>
    </citation>
    <scope>NUCLEOTIDE SEQUENCE [LARGE SCALE GENOMIC DNA]</scope>
    <source>
        <strain evidence="2 3">CGMCC 1.5382</strain>
    </source>
</reference>
<gene>
    <name evidence="2" type="ORF">SAMN05216282_10849</name>
</gene>
<evidence type="ECO:0000313" key="3">
    <source>
        <dbReference type="Proteomes" id="UP000198701"/>
    </source>
</evidence>
<dbReference type="InterPro" id="IPR038765">
    <property type="entry name" value="Papain-like_cys_pep_sf"/>
</dbReference>
<evidence type="ECO:0000313" key="2">
    <source>
        <dbReference type="EMBL" id="SDK58041.1"/>
    </source>
</evidence>
<dbReference type="SUPFAM" id="SSF54001">
    <property type="entry name" value="Cysteine proteinases"/>
    <property type="match status" value="1"/>
</dbReference>
<accession>A0A1G9D299</accession>
<proteinExistence type="predicted"/>
<name>A0A1G9D299_9MICO</name>
<protein>
    <submittedName>
        <fullName evidence="2">CHAP domain-containing protein</fullName>
    </submittedName>
</protein>
<dbReference type="OrthoDB" id="5140323at2"/>
<dbReference type="STRING" id="386301.SAMN05216282_10849"/>
<sequence>MSERDSMVSVHGGLSRRSVVAGGLSMAAFGAVASNLFDGDPAWAATWPTVAPTQSLATVVATARLQTGKASLACPATEGWSSRSTAVGWCDRFVNWFLRANGAPQALGCTALYKAYAALGRTGTVANPGALMFMDWSGTGTMQHVGLVTDIGGGRIRTIEGNTTPTVLPVGAYGNGTVQNKDRTLNRPRNQWFAYPVYLGYDSMTGVSSPGQSIQTPIAQRNNGMSSLYSTKDAIGTIYALAGDGRGRAAWLETRDTALATAWAGQHGVAAYLSPGTFTAWKASYLSAEPTVAG</sequence>
<dbReference type="Pfam" id="PF05257">
    <property type="entry name" value="CHAP"/>
    <property type="match status" value="1"/>
</dbReference>
<organism evidence="2 3">
    <name type="scientific">Cryobacterium psychrotolerans</name>
    <dbReference type="NCBI Taxonomy" id="386301"/>
    <lineage>
        <taxon>Bacteria</taxon>
        <taxon>Bacillati</taxon>
        <taxon>Actinomycetota</taxon>
        <taxon>Actinomycetes</taxon>
        <taxon>Micrococcales</taxon>
        <taxon>Microbacteriaceae</taxon>
        <taxon>Cryobacterium</taxon>
    </lineage>
</organism>
<dbReference type="AlphaFoldDB" id="A0A1G9D299"/>
<dbReference type="InterPro" id="IPR007921">
    <property type="entry name" value="CHAP_dom"/>
</dbReference>
<dbReference type="Proteomes" id="UP000198701">
    <property type="component" value="Unassembled WGS sequence"/>
</dbReference>
<dbReference type="RefSeq" id="WP_092323298.1">
    <property type="nucleotide sequence ID" value="NZ_FNFU01000008.1"/>
</dbReference>
<dbReference type="EMBL" id="FNFU01000008">
    <property type="protein sequence ID" value="SDK58041.1"/>
    <property type="molecule type" value="Genomic_DNA"/>
</dbReference>
<dbReference type="PROSITE" id="PS51318">
    <property type="entry name" value="TAT"/>
    <property type="match status" value="1"/>
</dbReference>
<dbReference type="InterPro" id="IPR006311">
    <property type="entry name" value="TAT_signal"/>
</dbReference>
<evidence type="ECO:0000259" key="1">
    <source>
        <dbReference type="Pfam" id="PF05257"/>
    </source>
</evidence>
<feature type="domain" description="Peptidase C51" evidence="1">
    <location>
        <begin position="86"/>
        <end position="162"/>
    </location>
</feature>
<keyword evidence="3" id="KW-1185">Reference proteome</keyword>